<evidence type="ECO:0000313" key="1">
    <source>
        <dbReference type="EMBL" id="OGF36625.1"/>
    </source>
</evidence>
<accession>A0A1F5TCL0</accession>
<comment type="caution">
    <text evidence="1">The sequence shown here is derived from an EMBL/GenBank/DDBJ whole genome shotgun (WGS) entry which is preliminary data.</text>
</comment>
<gene>
    <name evidence="1" type="ORF">A2482_03910</name>
</gene>
<dbReference type="EMBL" id="MFGM01000032">
    <property type="protein sequence ID" value="OGF36625.1"/>
    <property type="molecule type" value="Genomic_DNA"/>
</dbReference>
<name>A0A1F5TCL0_9BACT</name>
<sequence>MKKVLVIWAIYFVCFGLFAYEAHENATNRDARADVVFSREYGRSSPGDGMSAIERRGELRRAFVTGSCPGFQHQKYSDEFRTISRTEYNDAFQLGVAFLDKERTPPLPRVF</sequence>
<organism evidence="1 2">
    <name type="scientific">Candidatus Falkowbacteria bacterium RIFOXYC2_FULL_48_21</name>
    <dbReference type="NCBI Taxonomy" id="1798005"/>
    <lineage>
        <taxon>Bacteria</taxon>
        <taxon>Candidatus Falkowiibacteriota</taxon>
    </lineage>
</organism>
<dbReference type="Proteomes" id="UP000178656">
    <property type="component" value="Unassembled WGS sequence"/>
</dbReference>
<protein>
    <submittedName>
        <fullName evidence="1">Uncharacterized protein</fullName>
    </submittedName>
</protein>
<dbReference type="AlphaFoldDB" id="A0A1F5TCL0"/>
<evidence type="ECO:0000313" key="2">
    <source>
        <dbReference type="Proteomes" id="UP000178656"/>
    </source>
</evidence>
<proteinExistence type="predicted"/>
<reference evidence="1 2" key="1">
    <citation type="journal article" date="2016" name="Nat. Commun.">
        <title>Thousands of microbial genomes shed light on interconnected biogeochemical processes in an aquifer system.</title>
        <authorList>
            <person name="Anantharaman K."/>
            <person name="Brown C.T."/>
            <person name="Hug L.A."/>
            <person name="Sharon I."/>
            <person name="Castelle C.J."/>
            <person name="Probst A.J."/>
            <person name="Thomas B.C."/>
            <person name="Singh A."/>
            <person name="Wilkins M.J."/>
            <person name="Karaoz U."/>
            <person name="Brodie E.L."/>
            <person name="Williams K.H."/>
            <person name="Hubbard S.S."/>
            <person name="Banfield J.F."/>
        </authorList>
    </citation>
    <scope>NUCLEOTIDE SEQUENCE [LARGE SCALE GENOMIC DNA]</scope>
</reference>